<name>A0ACB9BRU2_CICIN</name>
<dbReference type="EMBL" id="CM042014">
    <property type="protein sequence ID" value="KAI3724629.1"/>
    <property type="molecule type" value="Genomic_DNA"/>
</dbReference>
<gene>
    <name evidence="1" type="ORF">L2E82_36412</name>
</gene>
<proteinExistence type="predicted"/>
<accession>A0ACB9BRU2</accession>
<protein>
    <submittedName>
        <fullName evidence="1">Uncharacterized protein</fullName>
    </submittedName>
</protein>
<organism evidence="1 2">
    <name type="scientific">Cichorium intybus</name>
    <name type="common">Chicory</name>
    <dbReference type="NCBI Taxonomy" id="13427"/>
    <lineage>
        <taxon>Eukaryota</taxon>
        <taxon>Viridiplantae</taxon>
        <taxon>Streptophyta</taxon>
        <taxon>Embryophyta</taxon>
        <taxon>Tracheophyta</taxon>
        <taxon>Spermatophyta</taxon>
        <taxon>Magnoliopsida</taxon>
        <taxon>eudicotyledons</taxon>
        <taxon>Gunneridae</taxon>
        <taxon>Pentapetalae</taxon>
        <taxon>asterids</taxon>
        <taxon>campanulids</taxon>
        <taxon>Asterales</taxon>
        <taxon>Asteraceae</taxon>
        <taxon>Cichorioideae</taxon>
        <taxon>Cichorieae</taxon>
        <taxon>Cichoriinae</taxon>
        <taxon>Cichorium</taxon>
    </lineage>
</organism>
<sequence>MQGFVSGLFPTSLSGSFQEPIISVFYRFCDRIRPQMISNLSHLALQLPSSQLYLIKLQHCVKRFIRKIKVVESYMRSVELLKPRVE</sequence>
<reference evidence="1 2" key="2">
    <citation type="journal article" date="2022" name="Mol. Ecol. Resour.">
        <title>The genomes of chicory, endive, great burdock and yacon provide insights into Asteraceae paleo-polyploidization history and plant inulin production.</title>
        <authorList>
            <person name="Fan W."/>
            <person name="Wang S."/>
            <person name="Wang H."/>
            <person name="Wang A."/>
            <person name="Jiang F."/>
            <person name="Liu H."/>
            <person name="Zhao H."/>
            <person name="Xu D."/>
            <person name="Zhang Y."/>
        </authorList>
    </citation>
    <scope>NUCLEOTIDE SEQUENCE [LARGE SCALE GENOMIC DNA]</scope>
    <source>
        <strain evidence="2">cv. Punajuju</strain>
        <tissue evidence="1">Leaves</tissue>
    </source>
</reference>
<reference evidence="2" key="1">
    <citation type="journal article" date="2022" name="Mol. Ecol. Resour.">
        <title>The genomes of chicory, endive, great burdock and yacon provide insights into Asteraceae palaeo-polyploidization history and plant inulin production.</title>
        <authorList>
            <person name="Fan W."/>
            <person name="Wang S."/>
            <person name="Wang H."/>
            <person name="Wang A."/>
            <person name="Jiang F."/>
            <person name="Liu H."/>
            <person name="Zhao H."/>
            <person name="Xu D."/>
            <person name="Zhang Y."/>
        </authorList>
    </citation>
    <scope>NUCLEOTIDE SEQUENCE [LARGE SCALE GENOMIC DNA]</scope>
    <source>
        <strain evidence="2">cv. Punajuju</strain>
    </source>
</reference>
<evidence type="ECO:0000313" key="1">
    <source>
        <dbReference type="EMBL" id="KAI3724629.1"/>
    </source>
</evidence>
<dbReference type="Proteomes" id="UP001055811">
    <property type="component" value="Linkage Group LG06"/>
</dbReference>
<keyword evidence="2" id="KW-1185">Reference proteome</keyword>
<comment type="caution">
    <text evidence="1">The sequence shown here is derived from an EMBL/GenBank/DDBJ whole genome shotgun (WGS) entry which is preliminary data.</text>
</comment>
<evidence type="ECO:0000313" key="2">
    <source>
        <dbReference type="Proteomes" id="UP001055811"/>
    </source>
</evidence>